<dbReference type="EMBL" id="JARKIK010000017">
    <property type="protein sequence ID" value="KAK8746797.1"/>
    <property type="molecule type" value="Genomic_DNA"/>
</dbReference>
<feature type="region of interest" description="Disordered" evidence="1">
    <location>
        <begin position="184"/>
        <end position="204"/>
    </location>
</feature>
<feature type="region of interest" description="Disordered" evidence="1">
    <location>
        <begin position="1"/>
        <end position="34"/>
    </location>
</feature>
<keyword evidence="2" id="KW-1133">Transmembrane helix</keyword>
<dbReference type="EMBL" id="JARKIK010000017">
    <property type="protein sequence ID" value="KAK8746794.1"/>
    <property type="molecule type" value="Genomic_DNA"/>
</dbReference>
<name>A0AAW0XV12_CHEQU</name>
<dbReference type="EMBL" id="JARKIK010000017">
    <property type="protein sequence ID" value="KAK8746799.1"/>
    <property type="molecule type" value="Genomic_DNA"/>
</dbReference>
<feature type="region of interest" description="Disordered" evidence="1">
    <location>
        <begin position="856"/>
        <end position="879"/>
    </location>
</feature>
<accession>A0AAW0XV12</accession>
<keyword evidence="2" id="KW-0472">Membrane</keyword>
<dbReference type="AlphaFoldDB" id="A0AAW0XV12"/>
<evidence type="ECO:0000256" key="2">
    <source>
        <dbReference type="SAM" id="Phobius"/>
    </source>
</evidence>
<comment type="caution">
    <text evidence="3">The sequence shown here is derived from an EMBL/GenBank/DDBJ whole genome shotgun (WGS) entry which is preliminary data.</text>
</comment>
<gene>
    <name evidence="3" type="ORF">OTU49_017191</name>
</gene>
<dbReference type="EMBL" id="JARKIK010000017">
    <property type="protein sequence ID" value="KAK8746800.1"/>
    <property type="molecule type" value="Genomic_DNA"/>
</dbReference>
<sequence length="879" mass="96941">MTEKADMPGDTVSLPPTYAPSEAYSESPPPAYRRDKSNRVQIVKMVCVTVVASALIIGFFIITSNYLSSRSCNCHQEKAGVQKLQAASFLEIPRAEELVDHSLYNNKVDEKEVDEKKVDEKKVDEKQTKKEKEEEEVKTSSMKEVDTVDDATLPSVEDQLPLQVVPLPQEVMEALVEEAVKLEEGERELEAEERERQEEELERQENRQALRDIMRAQMDHMKKIKLPIDLILGNPALAGRDVNCEVERREQPLGNGIMTQAIIVTCRDNDDNDNNDLQEALAGPVFPPPGARPPSPPLSLIAPIMKMLTAKAASRAIAKQLIPVGGPRFLPFPGAPIQCSANGPIPCVMTPIKQMNIMAGHLSGPIPIPANMPPQMVNMNDLRIVPFPGGLPQLAGPKNRLIFTPLNAAPSEPRRNLFNGPPAELRINPFSGPPSELRINPFSGPPSELRINPFNAPPSEPRMKAFNVPPVEMRINPFSGIPSEPRMKPFNGPPSELRINPFNGPPSEPRMNPFNGPPSDLRINAFNAPPSEPRMNPFNGPPSELRINPFNAPPSEPRINPFNGPPSEPRMNPFNGPPSEPRMNPFNGPPSELRISPFNAPLSEPKINPFNGPSFLERKNAQFSRELKAVPLNLPSFPEPRAEDGPRHRMLPFPFRPLIRMSPRMPRILLSQENKEGPISLASLHRGALPLPTQPEGQRNFILPTPEAKSRALSSPVNLPTLRLLPGTLVAPAPSVTVGERREERGPITHMEMQAPNLPSSQEENQPRALDFGPPRVHTLINHAHPDIEPVFPADMDVRPIPKDVLAPPEPIAIIPQNVPIAGAPGPVTHPSPKFDPQGRTGIVPEINPDAEIVIKPLSPNQEPPSQEEPRQHHLLIVN</sequence>
<dbReference type="EMBL" id="JARKIK010000017">
    <property type="protein sequence ID" value="KAK8746802.1"/>
    <property type="molecule type" value="Genomic_DNA"/>
</dbReference>
<evidence type="ECO:0000313" key="4">
    <source>
        <dbReference type="Proteomes" id="UP001445076"/>
    </source>
</evidence>
<evidence type="ECO:0000256" key="1">
    <source>
        <dbReference type="SAM" id="MobiDB-lite"/>
    </source>
</evidence>
<evidence type="ECO:0000313" key="3">
    <source>
        <dbReference type="EMBL" id="KAK8746795.1"/>
    </source>
</evidence>
<dbReference type="EMBL" id="JARKIK010000017">
    <property type="protein sequence ID" value="KAK8746795.1"/>
    <property type="molecule type" value="Genomic_DNA"/>
</dbReference>
<feature type="transmembrane region" description="Helical" evidence="2">
    <location>
        <begin position="42"/>
        <end position="62"/>
    </location>
</feature>
<reference evidence="3" key="2">
    <citation type="submission" date="2024-01" db="EMBL/GenBank/DDBJ databases">
        <authorList>
            <person name="He J."/>
            <person name="Wang M."/>
            <person name="Zheng J."/>
            <person name="Liu Z."/>
        </authorList>
    </citation>
    <scope>NUCLEOTIDE SEQUENCE</scope>
    <source>
        <strain evidence="3">ZL_2023a</strain>
        <tissue evidence="3">Muscle</tissue>
    </source>
</reference>
<dbReference type="Proteomes" id="UP001445076">
    <property type="component" value="Unassembled WGS sequence"/>
</dbReference>
<reference evidence="3 4" key="1">
    <citation type="journal article" date="2024" name="BMC Genomics">
        <title>Genome assembly of redclaw crayfish (Cherax quadricarinatus) provides insights into its immune adaptation and hypoxia tolerance.</title>
        <authorList>
            <person name="Liu Z."/>
            <person name="Zheng J."/>
            <person name="Li H."/>
            <person name="Fang K."/>
            <person name="Wang S."/>
            <person name="He J."/>
            <person name="Zhou D."/>
            <person name="Weng S."/>
            <person name="Chi M."/>
            <person name="Gu Z."/>
            <person name="He J."/>
            <person name="Li F."/>
            <person name="Wang M."/>
        </authorList>
    </citation>
    <scope>NUCLEOTIDE SEQUENCE [LARGE SCALE GENOMIC DNA]</scope>
    <source>
        <strain evidence="3">ZL_2023a</strain>
    </source>
</reference>
<protein>
    <submittedName>
        <fullName evidence="3">Uncharacterized protein</fullName>
    </submittedName>
</protein>
<proteinExistence type="predicted"/>
<keyword evidence="4" id="KW-1185">Reference proteome</keyword>
<feature type="compositionally biased region" description="Basic and acidic residues" evidence="1">
    <location>
        <begin position="193"/>
        <end position="204"/>
    </location>
</feature>
<organism evidence="3 4">
    <name type="scientific">Cherax quadricarinatus</name>
    <name type="common">Australian red claw crayfish</name>
    <dbReference type="NCBI Taxonomy" id="27406"/>
    <lineage>
        <taxon>Eukaryota</taxon>
        <taxon>Metazoa</taxon>
        <taxon>Ecdysozoa</taxon>
        <taxon>Arthropoda</taxon>
        <taxon>Crustacea</taxon>
        <taxon>Multicrustacea</taxon>
        <taxon>Malacostraca</taxon>
        <taxon>Eumalacostraca</taxon>
        <taxon>Eucarida</taxon>
        <taxon>Decapoda</taxon>
        <taxon>Pleocyemata</taxon>
        <taxon>Astacidea</taxon>
        <taxon>Parastacoidea</taxon>
        <taxon>Parastacidae</taxon>
        <taxon>Cherax</taxon>
    </lineage>
</organism>
<dbReference type="EMBL" id="JARKIK010000017">
    <property type="protein sequence ID" value="KAK8746798.1"/>
    <property type="molecule type" value="Genomic_DNA"/>
</dbReference>
<keyword evidence="2" id="KW-0812">Transmembrane</keyword>
<feature type="region of interest" description="Disordered" evidence="1">
    <location>
        <begin position="111"/>
        <end position="143"/>
    </location>
</feature>